<keyword evidence="2" id="KW-1185">Reference proteome</keyword>
<dbReference type="GO" id="GO:0003677">
    <property type="term" value="F:DNA binding"/>
    <property type="evidence" value="ECO:0007669"/>
    <property type="project" value="UniProtKB-KW"/>
</dbReference>
<gene>
    <name evidence="3" type="primary">LOC108077050</name>
    <name evidence="4" type="synonym">Pih1D1</name>
</gene>
<dbReference type="Proteomes" id="UP001652661">
    <property type="component" value="Chromosome 2L"/>
</dbReference>
<feature type="region of interest" description="Disordered" evidence="1">
    <location>
        <begin position="877"/>
        <end position="907"/>
    </location>
</feature>
<feature type="compositionally biased region" description="Polar residues" evidence="1">
    <location>
        <begin position="278"/>
        <end position="288"/>
    </location>
</feature>
<evidence type="ECO:0000313" key="4">
    <source>
        <dbReference type="RefSeq" id="XP_070145224.1"/>
    </source>
</evidence>
<keyword evidence="3" id="KW-0238">DNA-binding</keyword>
<protein>
    <submittedName>
        <fullName evidence="4">GATA zinc finger domain-containing protein 14 isoform X1</fullName>
    </submittedName>
    <submittedName>
        <fullName evidence="3">Homeobox protein 2 isoform X1</fullName>
    </submittedName>
</protein>
<evidence type="ECO:0000313" key="2">
    <source>
        <dbReference type="Proteomes" id="UP001652661"/>
    </source>
</evidence>
<feature type="compositionally biased region" description="Low complexity" evidence="1">
    <location>
        <begin position="289"/>
        <end position="303"/>
    </location>
</feature>
<dbReference type="RefSeq" id="XP_070145224.1">
    <property type="nucleotide sequence ID" value="XM_070289123.1"/>
</dbReference>
<feature type="region of interest" description="Disordered" evidence="1">
    <location>
        <begin position="373"/>
        <end position="394"/>
    </location>
</feature>
<organism evidence="2 3">
    <name type="scientific">Drosophila kikkawai</name>
    <name type="common">Fruit fly</name>
    <dbReference type="NCBI Taxonomy" id="30033"/>
    <lineage>
        <taxon>Eukaryota</taxon>
        <taxon>Metazoa</taxon>
        <taxon>Ecdysozoa</taxon>
        <taxon>Arthropoda</taxon>
        <taxon>Hexapoda</taxon>
        <taxon>Insecta</taxon>
        <taxon>Pterygota</taxon>
        <taxon>Neoptera</taxon>
        <taxon>Endopterygota</taxon>
        <taxon>Diptera</taxon>
        <taxon>Brachycera</taxon>
        <taxon>Muscomorpha</taxon>
        <taxon>Ephydroidea</taxon>
        <taxon>Drosophilidae</taxon>
        <taxon>Drosophila</taxon>
        <taxon>Sophophora</taxon>
    </lineage>
</organism>
<dbReference type="RefSeq" id="XP_017025685.1">
    <property type="nucleotide sequence ID" value="XM_017170196.1"/>
</dbReference>
<dbReference type="GeneID" id="108077050"/>
<feature type="compositionally biased region" description="Polar residues" evidence="1">
    <location>
        <begin position="743"/>
        <end position="762"/>
    </location>
</feature>
<feature type="region of interest" description="Disordered" evidence="1">
    <location>
        <begin position="142"/>
        <end position="257"/>
    </location>
</feature>
<evidence type="ECO:0000313" key="3">
    <source>
        <dbReference type="RefSeq" id="XP_017025685.1"/>
    </source>
</evidence>
<feature type="compositionally biased region" description="Polar residues" evidence="1">
    <location>
        <begin position="640"/>
        <end position="683"/>
    </location>
</feature>
<feature type="compositionally biased region" description="Low complexity" evidence="1">
    <location>
        <begin position="227"/>
        <end position="245"/>
    </location>
</feature>
<keyword evidence="3" id="KW-0371">Homeobox</keyword>
<feature type="compositionally biased region" description="Acidic residues" evidence="1">
    <location>
        <begin position="509"/>
        <end position="524"/>
    </location>
</feature>
<feature type="region of interest" description="Disordered" evidence="1">
    <location>
        <begin position="278"/>
        <end position="304"/>
    </location>
</feature>
<feature type="compositionally biased region" description="Polar residues" evidence="1">
    <location>
        <begin position="768"/>
        <end position="801"/>
    </location>
</feature>
<feature type="compositionally biased region" description="Low complexity" evidence="1">
    <location>
        <begin position="487"/>
        <end position="498"/>
    </location>
</feature>
<name>A0A6P4IBW5_DROKI</name>
<feature type="region of interest" description="Disordered" evidence="1">
    <location>
        <begin position="34"/>
        <end position="53"/>
    </location>
</feature>
<accession>A0A6P4IBW5</accession>
<feature type="compositionally biased region" description="Acidic residues" evidence="1">
    <location>
        <begin position="880"/>
        <end position="894"/>
    </location>
</feature>
<feature type="compositionally biased region" description="Basic and acidic residues" evidence="1">
    <location>
        <begin position="805"/>
        <end position="821"/>
    </location>
</feature>
<dbReference type="OrthoDB" id="7865757at2759"/>
<feature type="compositionally biased region" description="Basic and acidic residues" evidence="1">
    <location>
        <begin position="142"/>
        <end position="151"/>
    </location>
</feature>
<feature type="region of interest" description="Disordered" evidence="1">
    <location>
        <begin position="487"/>
        <end position="826"/>
    </location>
</feature>
<feature type="compositionally biased region" description="Polar residues" evidence="1">
    <location>
        <begin position="895"/>
        <end position="907"/>
    </location>
</feature>
<evidence type="ECO:0000256" key="1">
    <source>
        <dbReference type="SAM" id="MobiDB-lite"/>
    </source>
</evidence>
<proteinExistence type="predicted"/>
<sequence length="1105" mass="129617">MARRSNFIEGNDNFREQNLRFVRNEFEDNINQFFGGANPGGGSSQQKPPPRDSLIVQPTPEALLSSEPSRNLELDIRRQFIRELGASRMTAHALAVRTFKVKDFNLRYFQRQRFRLSVELGDSRQNVVDAEVLRAIGEAVENKEPDLDSRPRTPSPPRNIDWHNANRNNSPVRNNDRSRPRNRQGPGDFRGVRDNNRGFLEQQEPEREREPFNRNAGPKNGPNHQYNRNLNSDNRNANRNNRNTNPQQEFQRNANPHMEFNQNIRHENREMIRNNHTQMHNRNPNTQENVRNNRNTSNNEFNRSANWQEIIRNNRKNQNINRNVNSQEFNRNPQEFNRNMNPQEFNRNMNPQGNRDLQLNPREIRGPLLNQREMPQNFNNQGANSQGNPNFRARQLNPREMPQKLNNPRFNNNNQGPYHEPVNNDFMEADIDGTPIIDDSFLESHPNLGEYGGPPQIGRNYQRIVNNNQITICRQDWIEANRIDLNNLNRPNNRNPNDNFRRQGSLQFEDQDEVYNDGPNMEDDDHFRRQHHHGEIRKPGFRGPEDQGFRIFSNDRNFEGNQGNFRDQCDIDSNYHGRGRNDRNERRQFNDDNYENDRERSNDSVRFRGSNHPDVSPKRFRRGSGSGDRYHRDHHPQPVNPHQNRSNQGRHAPNTIHTTTSQDRTMDRISNSSGRNPRTTSKIIQDRNPGRNTSTGVSRINIDRNSRSTSLTNQSRSTSGREKPGQVRSAPRSVKPDDANLRKPTQTGQKNRAGDPQSNRVSIKTKPNRSATEAKNVNSSAAKTSTSNQARNNASLENTRAGQKRKAESKESESNRPSKVDYKRKKQTTLQNAFIIGGFRLPYINNNEQKLPQSEDQSYAVTFFEQTPIYNTNIYAIDDGQMDDPDEQESDAESLDSNQSGSKGTKLNSKKIIRNKLTKEWMAVYRKNKYKDWYAWWKDYKWCGIEINKELAKLGDRNMCKRFTPKYPTEEMMVSEVFRCGRNGLKKNTFNYYRNMRSIFLLMNETFLKALSEEQKEQLQDLIRYIPNHLWLYKIRSMVYLWERYHRILKNLDESEIHKENELKAMARQWRDPLFHWLAKQAFDELKAISGVAWPEHRELYHGLI</sequence>
<reference evidence="3" key="1">
    <citation type="submission" date="2025-04" db="UniProtKB">
        <authorList>
            <consortium name="RefSeq"/>
        </authorList>
    </citation>
    <scope>IDENTIFICATION</scope>
</reference>
<feature type="compositionally biased region" description="Polar residues" evidence="1">
    <location>
        <begin position="707"/>
        <end position="718"/>
    </location>
</feature>
<dbReference type="AlphaFoldDB" id="A0A6P4IBW5"/>
<feature type="compositionally biased region" description="Basic and acidic residues" evidence="1">
    <location>
        <begin position="567"/>
        <end position="606"/>
    </location>
</feature>
<feature type="compositionally biased region" description="Polar residues" evidence="1">
    <location>
        <begin position="373"/>
        <end position="389"/>
    </location>
</feature>
<reference evidence="2 4" key="2">
    <citation type="submission" date="2025-05" db="UniProtKB">
        <authorList>
            <consortium name="RefSeq"/>
        </authorList>
    </citation>
    <scope>NUCLEOTIDE SEQUENCE [LARGE SCALE GENOMIC DNA]</scope>
    <source>
        <strain evidence="2 4">14028-0561.14</strain>
        <tissue evidence="4">Whole fly</tissue>
    </source>
</reference>